<dbReference type="EMBL" id="QZAJ01000736">
    <property type="protein sequence ID" value="THW06819.1"/>
    <property type="molecule type" value="Genomic_DNA"/>
</dbReference>
<evidence type="ECO:0000313" key="9">
    <source>
        <dbReference type="Proteomes" id="UP000308014"/>
    </source>
</evidence>
<evidence type="ECO:0000256" key="3">
    <source>
        <dbReference type="ARBA" id="ARBA00022989"/>
    </source>
</evidence>
<evidence type="ECO:0000259" key="7">
    <source>
        <dbReference type="Pfam" id="PF11970"/>
    </source>
</evidence>
<feature type="transmembrane region" description="Helical" evidence="6">
    <location>
        <begin position="250"/>
        <end position="270"/>
    </location>
</feature>
<feature type="transmembrane region" description="Helical" evidence="6">
    <location>
        <begin position="44"/>
        <end position="67"/>
    </location>
</feature>
<comment type="caution">
    <text evidence="8">The sequence shown here is derived from an EMBL/GenBank/DDBJ whole genome shotgun (WGS) entry which is preliminary data.</text>
</comment>
<feature type="transmembrane region" description="Helical" evidence="6">
    <location>
        <begin position="124"/>
        <end position="146"/>
    </location>
</feature>
<keyword evidence="4 6" id="KW-0472">Membrane</keyword>
<dbReference type="InterPro" id="IPR022596">
    <property type="entry name" value="GPR1/2/3_C"/>
</dbReference>
<protein>
    <recommendedName>
        <fullName evidence="7">G protein-coupled receptor GPR1/2/3 C-terminal domain-containing protein</fullName>
    </recommendedName>
</protein>
<feature type="transmembrane region" description="Helical" evidence="6">
    <location>
        <begin position="79"/>
        <end position="104"/>
    </location>
</feature>
<comment type="subcellular location">
    <subcellularLocation>
        <location evidence="1">Membrane</location>
        <topology evidence="1">Multi-pass membrane protein</topology>
    </subcellularLocation>
</comment>
<feature type="region of interest" description="Disordered" evidence="5">
    <location>
        <begin position="361"/>
        <end position="400"/>
    </location>
</feature>
<name>A0A4S8UDT8_AURPU</name>
<dbReference type="GO" id="GO:0005886">
    <property type="term" value="C:plasma membrane"/>
    <property type="evidence" value="ECO:0007669"/>
    <property type="project" value="TreeGrafter"/>
</dbReference>
<dbReference type="SUPFAM" id="SSF81321">
    <property type="entry name" value="Family A G protein-coupled receptor-like"/>
    <property type="match status" value="1"/>
</dbReference>
<reference evidence="8 9" key="1">
    <citation type="submission" date="2018-10" db="EMBL/GenBank/DDBJ databases">
        <title>Fifty Aureobasidium pullulans genomes reveal a recombining polyextremotolerant generalist.</title>
        <authorList>
            <person name="Gostincar C."/>
            <person name="Turk M."/>
            <person name="Zajc J."/>
            <person name="Gunde-Cimerman N."/>
        </authorList>
    </citation>
    <scope>NUCLEOTIDE SEQUENCE [LARGE SCALE GENOMIC DNA]</scope>
    <source>
        <strain evidence="8 9">EXF-11318</strain>
    </source>
</reference>
<accession>A0A4S8UDT8</accession>
<dbReference type="GO" id="GO:0004930">
    <property type="term" value="F:G protein-coupled receptor activity"/>
    <property type="evidence" value="ECO:0007669"/>
    <property type="project" value="TreeGrafter"/>
</dbReference>
<evidence type="ECO:0000256" key="5">
    <source>
        <dbReference type="SAM" id="MobiDB-lite"/>
    </source>
</evidence>
<feature type="transmembrane region" description="Helical" evidence="6">
    <location>
        <begin position="290"/>
        <end position="309"/>
    </location>
</feature>
<organism evidence="8 9">
    <name type="scientific">Aureobasidium pullulans</name>
    <name type="common">Black yeast</name>
    <name type="synonym">Pullularia pullulans</name>
    <dbReference type="NCBI Taxonomy" id="5580"/>
    <lineage>
        <taxon>Eukaryota</taxon>
        <taxon>Fungi</taxon>
        <taxon>Dikarya</taxon>
        <taxon>Ascomycota</taxon>
        <taxon>Pezizomycotina</taxon>
        <taxon>Dothideomycetes</taxon>
        <taxon>Dothideomycetidae</taxon>
        <taxon>Dothideales</taxon>
        <taxon>Saccotheciaceae</taxon>
        <taxon>Aureobasidium</taxon>
    </lineage>
</organism>
<sequence length="464" mass="51236">MATVLGAAASSATMASSTLSDKYFPFPESMSPLPPSLKKGMLVPGTIGLLSAASSIGMLLFIIYRFLTWRARYKTFVGYNQYVALIINLLAADLLQGVAFMFSYHWVFTDGIVAPSVKCTSQGFLLNAGNLSSGYFVMAIALHTFYGAVKGRHLKPIIFYPILGGGWFFALFLSAMGPILHGNHYYVRAGAWCWAAPEFQTERLAFHYIWIFVVQFGTVIIYVLIFCHLKNTLTTILPSSHSTTHAKVDRAARLMLMFPLAYIILTLPLSAGRMWSMAHHTYTVHEAYQLASGALIACSGMVDCLLYTLTRRSLVQSNNNSTANKSTTTTSNLDSYDLSRLNGITQTRTVTVTGDRVSTISGHSQISEDDDAYSMRTISTSPKKKHGLREPPRAHSPTSSIDRIMGIEGLDPRKPAHKVQISTYEARVSEDVDSLRDSERSESPVNVMRGLAKMVKLPNLVDRK</sequence>
<dbReference type="Gene3D" id="1.20.1070.10">
    <property type="entry name" value="Rhodopsin 7-helix transmembrane proteins"/>
    <property type="match status" value="1"/>
</dbReference>
<proteinExistence type="predicted"/>
<dbReference type="PANTHER" id="PTHR23112:SF37">
    <property type="entry name" value="G PROTEIN-COUPLED RECEPTOR GPR1"/>
    <property type="match status" value="1"/>
</dbReference>
<dbReference type="AlphaFoldDB" id="A0A4S8UDT8"/>
<gene>
    <name evidence="8" type="ORF">D6D24_09821</name>
</gene>
<feature type="transmembrane region" description="Helical" evidence="6">
    <location>
        <begin position="208"/>
        <end position="229"/>
    </location>
</feature>
<evidence type="ECO:0000256" key="4">
    <source>
        <dbReference type="ARBA" id="ARBA00023136"/>
    </source>
</evidence>
<evidence type="ECO:0000256" key="6">
    <source>
        <dbReference type="SAM" id="Phobius"/>
    </source>
</evidence>
<feature type="domain" description="G protein-coupled receptor GPR1/2/3 C-terminal" evidence="7">
    <location>
        <begin position="245"/>
        <end position="313"/>
    </location>
</feature>
<keyword evidence="2 6" id="KW-0812">Transmembrane</keyword>
<evidence type="ECO:0000256" key="1">
    <source>
        <dbReference type="ARBA" id="ARBA00004141"/>
    </source>
</evidence>
<feature type="transmembrane region" description="Helical" evidence="6">
    <location>
        <begin position="158"/>
        <end position="180"/>
    </location>
</feature>
<keyword evidence="3 6" id="KW-1133">Transmembrane helix</keyword>
<dbReference type="GO" id="GO:0007189">
    <property type="term" value="P:adenylate cyclase-activating G protein-coupled receptor signaling pathway"/>
    <property type="evidence" value="ECO:0007669"/>
    <property type="project" value="TreeGrafter"/>
</dbReference>
<dbReference type="CDD" id="cd00637">
    <property type="entry name" value="7tm_classA_rhodopsin-like"/>
    <property type="match status" value="1"/>
</dbReference>
<evidence type="ECO:0000313" key="8">
    <source>
        <dbReference type="EMBL" id="THW06819.1"/>
    </source>
</evidence>
<dbReference type="Pfam" id="PF11970">
    <property type="entry name" value="GPR_Gpa2_C"/>
    <property type="match status" value="1"/>
</dbReference>
<evidence type="ECO:0000256" key="2">
    <source>
        <dbReference type="ARBA" id="ARBA00022692"/>
    </source>
</evidence>
<dbReference type="Proteomes" id="UP000308014">
    <property type="component" value="Unassembled WGS sequence"/>
</dbReference>
<dbReference type="PANTHER" id="PTHR23112">
    <property type="entry name" value="G PROTEIN-COUPLED RECEPTOR 157-RELATED"/>
    <property type="match status" value="1"/>
</dbReference>